<comment type="similarity">
    <text evidence="2 4">Belongs to the bacterial solute-binding protein 3 family.</text>
</comment>
<evidence type="ECO:0000256" key="2">
    <source>
        <dbReference type="ARBA" id="ARBA00010333"/>
    </source>
</evidence>
<dbReference type="Gene3D" id="3.40.190.10">
    <property type="entry name" value="Periplasmic binding protein-like II"/>
    <property type="match status" value="2"/>
</dbReference>
<keyword evidence="3 5" id="KW-0732">Signal</keyword>
<feature type="chain" id="PRO_5038523452" evidence="5">
    <location>
        <begin position="22"/>
        <end position="263"/>
    </location>
</feature>
<accession>A0A1M4ZB06</accession>
<dbReference type="PANTHER" id="PTHR35936:SF17">
    <property type="entry name" value="ARGININE-BINDING EXTRACELLULAR PROTEIN ARTP"/>
    <property type="match status" value="1"/>
</dbReference>
<dbReference type="GO" id="GO:0030313">
    <property type="term" value="C:cell envelope"/>
    <property type="evidence" value="ECO:0007669"/>
    <property type="project" value="UniProtKB-SubCell"/>
</dbReference>
<dbReference type="Pfam" id="PF00497">
    <property type="entry name" value="SBP_bac_3"/>
    <property type="match status" value="1"/>
</dbReference>
<dbReference type="Proteomes" id="UP000184423">
    <property type="component" value="Unassembled WGS sequence"/>
</dbReference>
<protein>
    <submittedName>
        <fullName evidence="7">Amino acid ABC transporter substrate-binding protein, PAAT family</fullName>
    </submittedName>
</protein>
<evidence type="ECO:0000256" key="1">
    <source>
        <dbReference type="ARBA" id="ARBA00004196"/>
    </source>
</evidence>
<dbReference type="AlphaFoldDB" id="A0A1M4ZB06"/>
<dbReference type="PANTHER" id="PTHR35936">
    <property type="entry name" value="MEMBRANE-BOUND LYTIC MUREIN TRANSGLYCOSYLASE F"/>
    <property type="match status" value="1"/>
</dbReference>
<dbReference type="SUPFAM" id="SSF53850">
    <property type="entry name" value="Periplasmic binding protein-like II"/>
    <property type="match status" value="1"/>
</dbReference>
<proteinExistence type="inferred from homology"/>
<feature type="domain" description="Solute-binding protein family 3/N-terminal" evidence="6">
    <location>
        <begin position="37"/>
        <end position="263"/>
    </location>
</feature>
<dbReference type="EMBL" id="FQVG01000038">
    <property type="protein sequence ID" value="SHF14942.1"/>
    <property type="molecule type" value="Genomic_DNA"/>
</dbReference>
<evidence type="ECO:0000256" key="4">
    <source>
        <dbReference type="RuleBase" id="RU003744"/>
    </source>
</evidence>
<evidence type="ECO:0000256" key="3">
    <source>
        <dbReference type="ARBA" id="ARBA00022729"/>
    </source>
</evidence>
<evidence type="ECO:0000313" key="7">
    <source>
        <dbReference type="EMBL" id="SHF14942.1"/>
    </source>
</evidence>
<evidence type="ECO:0000256" key="5">
    <source>
        <dbReference type="SAM" id="SignalP"/>
    </source>
</evidence>
<dbReference type="InterPro" id="IPR018313">
    <property type="entry name" value="SBP_3_CS"/>
</dbReference>
<name>A0A1M4ZB06_9CLOT</name>
<gene>
    <name evidence="7" type="ORF">SAMN02746091_01872</name>
</gene>
<dbReference type="InterPro" id="IPR001638">
    <property type="entry name" value="Solute-binding_3/MltF_N"/>
</dbReference>
<reference evidence="8" key="1">
    <citation type="submission" date="2016-11" db="EMBL/GenBank/DDBJ databases">
        <authorList>
            <person name="Varghese N."/>
            <person name="Submissions S."/>
        </authorList>
    </citation>
    <scope>NUCLEOTIDE SEQUENCE [LARGE SCALE GENOMIC DNA]</scope>
    <source>
        <strain evidence="8">DSM 10124</strain>
    </source>
</reference>
<evidence type="ECO:0000313" key="8">
    <source>
        <dbReference type="Proteomes" id="UP000184423"/>
    </source>
</evidence>
<dbReference type="CDD" id="cd13620">
    <property type="entry name" value="PBP2_GltS"/>
    <property type="match status" value="1"/>
</dbReference>
<sequence>MKKIMSILICLILMISTVGCGKNAKEDELSKIKKAGKIVLGTSADYPPYEFHKVINGKDEIVGFDIDIAKKIAEDLGVELEIKDMKFEGLLAALQAGKIDFIVSGMTPTEERKKSVDFSDVYYYAVQTVVVRTEDKEKYKTLEDLKGARVGVQKGSIQEGLAQKYMANSEIKALGKISDIILSLKDKKIDAAIIEQPVAQANVNKNTDLAISEIKLPNEDAGSAIAVRKNSGALLDEINKTLKKLMDEKKIDEFVIKANELVD</sequence>
<comment type="subcellular location">
    <subcellularLocation>
        <location evidence="1">Cell envelope</location>
    </subcellularLocation>
</comment>
<evidence type="ECO:0000259" key="6">
    <source>
        <dbReference type="SMART" id="SM00062"/>
    </source>
</evidence>
<dbReference type="PROSITE" id="PS51257">
    <property type="entry name" value="PROKAR_LIPOPROTEIN"/>
    <property type="match status" value="1"/>
</dbReference>
<keyword evidence="8" id="KW-1185">Reference proteome</keyword>
<dbReference type="RefSeq" id="WP_073249237.1">
    <property type="nucleotide sequence ID" value="NZ_FQVG01000038.1"/>
</dbReference>
<feature type="signal peptide" evidence="5">
    <location>
        <begin position="1"/>
        <end position="21"/>
    </location>
</feature>
<dbReference type="PROSITE" id="PS01039">
    <property type="entry name" value="SBP_BACTERIAL_3"/>
    <property type="match status" value="1"/>
</dbReference>
<dbReference type="SMART" id="SM00062">
    <property type="entry name" value="PBPb"/>
    <property type="match status" value="1"/>
</dbReference>
<organism evidence="7 8">
    <name type="scientific">Caloramator proteoclasticus DSM 10124</name>
    <dbReference type="NCBI Taxonomy" id="1121262"/>
    <lineage>
        <taxon>Bacteria</taxon>
        <taxon>Bacillati</taxon>
        <taxon>Bacillota</taxon>
        <taxon>Clostridia</taxon>
        <taxon>Eubacteriales</taxon>
        <taxon>Clostridiaceae</taxon>
        <taxon>Caloramator</taxon>
    </lineage>
</organism>